<name>A0A8S0TGJ4_OLEEU</name>
<organism evidence="7 8">
    <name type="scientific">Olea europaea subsp. europaea</name>
    <dbReference type="NCBI Taxonomy" id="158383"/>
    <lineage>
        <taxon>Eukaryota</taxon>
        <taxon>Viridiplantae</taxon>
        <taxon>Streptophyta</taxon>
        <taxon>Embryophyta</taxon>
        <taxon>Tracheophyta</taxon>
        <taxon>Spermatophyta</taxon>
        <taxon>Magnoliopsida</taxon>
        <taxon>eudicotyledons</taxon>
        <taxon>Gunneridae</taxon>
        <taxon>Pentapetalae</taxon>
        <taxon>asterids</taxon>
        <taxon>lamiids</taxon>
        <taxon>Lamiales</taxon>
        <taxon>Oleaceae</taxon>
        <taxon>Oleeae</taxon>
        <taxon>Olea</taxon>
    </lineage>
</organism>
<dbReference type="OrthoDB" id="6764673at2759"/>
<keyword evidence="2" id="KW-0863">Zinc-finger</keyword>
<sequence>MRRLFTLKTTHNVCSQHFRDEFLIKEDRYLINGERVCLPRLKWTLKSGAVPTIFPNLPSYLTKPAKSRKPPAQRSNLRSTSELSKRRKPTEHESSIGNSESNVSNISLDNEVIVGSTSNEEVREILIPKKKNDALKKRLALCRKKLSRSRKTVRELEDIVRKYKDQHLINISKCGKLQQEVIQTIIDKDGGGKTSVRGMRYPDNFLLECILFRIKSPKGYRHCKEHNLLPLPTPRSLSRLTSGVNITRLSSREHTL</sequence>
<evidence type="ECO:0000256" key="4">
    <source>
        <dbReference type="ARBA" id="ARBA00023125"/>
    </source>
</evidence>
<dbReference type="Pfam" id="PF05485">
    <property type="entry name" value="THAP"/>
    <property type="match status" value="1"/>
</dbReference>
<evidence type="ECO:0000256" key="3">
    <source>
        <dbReference type="ARBA" id="ARBA00022833"/>
    </source>
</evidence>
<dbReference type="Proteomes" id="UP000594638">
    <property type="component" value="Unassembled WGS sequence"/>
</dbReference>
<dbReference type="AlphaFoldDB" id="A0A8S0TGJ4"/>
<feature type="region of interest" description="Disordered" evidence="5">
    <location>
        <begin position="60"/>
        <end position="102"/>
    </location>
</feature>
<evidence type="ECO:0000313" key="8">
    <source>
        <dbReference type="Proteomes" id="UP000594638"/>
    </source>
</evidence>
<keyword evidence="8" id="KW-1185">Reference proteome</keyword>
<keyword evidence="3" id="KW-0862">Zinc</keyword>
<keyword evidence="4" id="KW-0238">DNA-binding</keyword>
<dbReference type="GO" id="GO:0008270">
    <property type="term" value="F:zinc ion binding"/>
    <property type="evidence" value="ECO:0007669"/>
    <property type="project" value="UniProtKB-KW"/>
</dbReference>
<evidence type="ECO:0000256" key="5">
    <source>
        <dbReference type="SAM" id="MobiDB-lite"/>
    </source>
</evidence>
<gene>
    <name evidence="7" type="ORF">OLEA9_A027864</name>
</gene>
<reference evidence="7 8" key="1">
    <citation type="submission" date="2019-12" db="EMBL/GenBank/DDBJ databases">
        <authorList>
            <person name="Alioto T."/>
            <person name="Alioto T."/>
            <person name="Gomez Garrido J."/>
        </authorList>
    </citation>
    <scope>NUCLEOTIDE SEQUENCE [LARGE SCALE GENOMIC DNA]</scope>
</reference>
<proteinExistence type="predicted"/>
<dbReference type="InterPro" id="IPR006612">
    <property type="entry name" value="THAP_Znf"/>
</dbReference>
<dbReference type="GO" id="GO:0003677">
    <property type="term" value="F:DNA binding"/>
    <property type="evidence" value="ECO:0007669"/>
    <property type="project" value="UniProtKB-KW"/>
</dbReference>
<comment type="caution">
    <text evidence="7">The sequence shown here is derived from an EMBL/GenBank/DDBJ whole genome shotgun (WGS) entry which is preliminary data.</text>
</comment>
<accession>A0A8S0TGJ4</accession>
<evidence type="ECO:0000259" key="6">
    <source>
        <dbReference type="Pfam" id="PF05485"/>
    </source>
</evidence>
<dbReference type="EMBL" id="CACTIH010006323">
    <property type="protein sequence ID" value="CAA3004613.1"/>
    <property type="molecule type" value="Genomic_DNA"/>
</dbReference>
<feature type="domain" description="THAP-type" evidence="6">
    <location>
        <begin position="11"/>
        <end position="54"/>
    </location>
</feature>
<dbReference type="Gramene" id="OE9A027864T1">
    <property type="protein sequence ID" value="OE9A027864C1"/>
    <property type="gene ID" value="OE9A027864"/>
</dbReference>
<feature type="compositionally biased region" description="Polar residues" evidence="5">
    <location>
        <begin position="73"/>
        <end position="82"/>
    </location>
</feature>
<evidence type="ECO:0000256" key="2">
    <source>
        <dbReference type="ARBA" id="ARBA00022771"/>
    </source>
</evidence>
<evidence type="ECO:0000313" key="7">
    <source>
        <dbReference type="EMBL" id="CAA3004613.1"/>
    </source>
</evidence>
<protein>
    <submittedName>
        <fullName evidence="7">THAP domain-containing 9, partial</fullName>
    </submittedName>
</protein>
<evidence type="ECO:0000256" key="1">
    <source>
        <dbReference type="ARBA" id="ARBA00022723"/>
    </source>
</evidence>
<keyword evidence="1" id="KW-0479">Metal-binding</keyword>